<keyword evidence="3" id="KW-1185">Reference proteome</keyword>
<feature type="transmembrane region" description="Helical" evidence="1">
    <location>
        <begin position="329"/>
        <end position="350"/>
    </location>
</feature>
<organism evidence="2 3">
    <name type="scientific">Solirubrum puertoriconensis</name>
    <dbReference type="NCBI Taxonomy" id="1751427"/>
    <lineage>
        <taxon>Bacteria</taxon>
        <taxon>Pseudomonadati</taxon>
        <taxon>Bacteroidota</taxon>
        <taxon>Cytophagia</taxon>
        <taxon>Cytophagales</taxon>
    </lineage>
</organism>
<dbReference type="AlphaFoldDB" id="A0A9X0HKI7"/>
<evidence type="ECO:0000313" key="2">
    <source>
        <dbReference type="EMBL" id="KUG07605.1"/>
    </source>
</evidence>
<accession>A0A9X0HKI7</accession>
<protein>
    <submittedName>
        <fullName evidence="2">Uncharacterized protein</fullName>
    </submittedName>
</protein>
<sequence>MKLLLAIVGNLAVAWMLWRWLRAQRHVAGFRYVLVPALVLRLLSGAISVVRPTSDAKYYYYWSQWLSKQLWNEPAGWLKTLAGEEFRFAGKKLIFHGYSNSFFFIKLLSGLNLLTGGSMLLTAIYLSLISFLGCWAAVQVFGRVLPGTKGAAILGLLFWPSSLYWSSGITKECLLMASSAGLVASAIVLLYGNPERRWLWMLLGLFCAWLNFKMRFFYGGVLLAVLLALTVVRVAQRLTALKKRWQVVVFAFTLGLGALAASEVSPVFRFNKFASQLTRTYSALQQKSVGRPHIALPHLAPTAESIARYTPKAVASALLRPFAWEGDSMFYGSAALENLALLVLMASACWDLGNRQHRQALPFALALALLTYCFVLAALLGLSTPNLGTLSRYRAPMLPMLVMVLSCQPTVANLLRRMRVFVLR</sequence>
<reference evidence="2 3" key="1">
    <citation type="submission" date="2015-11" db="EMBL/GenBank/DDBJ databases">
        <title>Solirubrum puertoriconensis gen. nov. an environmental bacteria isolated in Puerto Rico.</title>
        <authorList>
            <person name="Cuebas-Irizarry M.F."/>
            <person name="Montalvo-Rodriguez R."/>
        </authorList>
    </citation>
    <scope>NUCLEOTIDE SEQUENCE [LARGE SCALE GENOMIC DNA]</scope>
    <source>
        <strain evidence="2 3">MC1A</strain>
    </source>
</reference>
<proteinExistence type="predicted"/>
<feature type="transmembrane region" description="Helical" evidence="1">
    <location>
        <begin position="30"/>
        <end position="50"/>
    </location>
</feature>
<comment type="caution">
    <text evidence="2">The sequence shown here is derived from an EMBL/GenBank/DDBJ whole genome shotgun (WGS) entry which is preliminary data.</text>
</comment>
<feature type="transmembrane region" description="Helical" evidence="1">
    <location>
        <begin position="247"/>
        <end position="268"/>
    </location>
</feature>
<keyword evidence="1" id="KW-0812">Transmembrane</keyword>
<feature type="transmembrane region" description="Helical" evidence="1">
    <location>
        <begin position="216"/>
        <end position="235"/>
    </location>
</feature>
<keyword evidence="1" id="KW-1133">Transmembrane helix</keyword>
<keyword evidence="1" id="KW-0472">Membrane</keyword>
<feature type="transmembrane region" description="Helical" evidence="1">
    <location>
        <begin position="173"/>
        <end position="192"/>
    </location>
</feature>
<evidence type="ECO:0000256" key="1">
    <source>
        <dbReference type="SAM" id="Phobius"/>
    </source>
</evidence>
<feature type="transmembrane region" description="Helical" evidence="1">
    <location>
        <begin position="111"/>
        <end position="138"/>
    </location>
</feature>
<feature type="transmembrane region" description="Helical" evidence="1">
    <location>
        <begin position="362"/>
        <end position="383"/>
    </location>
</feature>
<evidence type="ECO:0000313" key="3">
    <source>
        <dbReference type="Proteomes" id="UP000054223"/>
    </source>
</evidence>
<dbReference type="EMBL" id="LNAL01000007">
    <property type="protein sequence ID" value="KUG07605.1"/>
    <property type="molecule type" value="Genomic_DNA"/>
</dbReference>
<dbReference type="Proteomes" id="UP000054223">
    <property type="component" value="Unassembled WGS sequence"/>
</dbReference>
<gene>
    <name evidence="2" type="ORF">ASU33_14830</name>
</gene>
<feature type="transmembrane region" description="Helical" evidence="1">
    <location>
        <begin position="395"/>
        <end position="415"/>
    </location>
</feature>
<name>A0A9X0HKI7_SOLP1</name>